<dbReference type="EC" id="2.4.1.244" evidence="9"/>
<comment type="similarity">
    <text evidence="2 9">Belongs to the chondroitin N-acetylgalactosaminyltransferase family.</text>
</comment>
<comment type="subcellular location">
    <subcellularLocation>
        <location evidence="1 9">Golgi apparatus</location>
        <location evidence="1 9">Golgi stack membrane</location>
        <topology evidence="1 9">Single-pass type II membrane protein</topology>
    </subcellularLocation>
</comment>
<evidence type="ECO:0000313" key="12">
    <source>
        <dbReference type="RefSeq" id="XP_065665035.1"/>
    </source>
</evidence>
<keyword evidence="4 9" id="KW-0812">Transmembrane</keyword>
<dbReference type="Pfam" id="PF05679">
    <property type="entry name" value="CHGN"/>
    <property type="match status" value="1"/>
</dbReference>
<comment type="catalytic activity">
    <reaction evidence="9">
        <text>an N-acetyl-beta-D-glucosaminyl derivative + UDP-N-acetyl-alpha-D-galactosamine = an N-acetyl-beta-D-galactosaminyl-(1-&gt;4)-N-acetyl-beta-D-glucosaminyl derivative + UDP + H(+)</text>
        <dbReference type="Rhea" id="RHEA:20493"/>
        <dbReference type="ChEBI" id="CHEBI:15378"/>
        <dbReference type="ChEBI" id="CHEBI:58223"/>
        <dbReference type="ChEBI" id="CHEBI:61631"/>
        <dbReference type="ChEBI" id="CHEBI:67138"/>
        <dbReference type="ChEBI" id="CHEBI:138027"/>
        <dbReference type="EC" id="2.4.1.244"/>
    </reaction>
</comment>
<dbReference type="InterPro" id="IPR029044">
    <property type="entry name" value="Nucleotide-diphossugar_trans"/>
</dbReference>
<evidence type="ECO:0000256" key="1">
    <source>
        <dbReference type="ARBA" id="ARBA00004447"/>
    </source>
</evidence>
<dbReference type="InterPro" id="IPR037524">
    <property type="entry name" value="PA14/GLEYA"/>
</dbReference>
<dbReference type="InterPro" id="IPR008428">
    <property type="entry name" value="Chond_GalNAc"/>
</dbReference>
<dbReference type="GeneID" id="100210795"/>
<protein>
    <recommendedName>
        <fullName evidence="9">Beta-1,4-N-acetylgalactosaminyltransferase</fullName>
        <ecNumber evidence="9">2.4.1.244</ecNumber>
    </recommendedName>
</protein>
<evidence type="ECO:0000256" key="7">
    <source>
        <dbReference type="ARBA" id="ARBA00023034"/>
    </source>
</evidence>
<dbReference type="PANTHER" id="PTHR12369">
    <property type="entry name" value="CHONDROITIN SYNTHASE"/>
    <property type="match status" value="1"/>
</dbReference>
<organism evidence="11 12">
    <name type="scientific">Hydra vulgaris</name>
    <name type="common">Hydra</name>
    <name type="synonym">Hydra attenuata</name>
    <dbReference type="NCBI Taxonomy" id="6087"/>
    <lineage>
        <taxon>Eukaryota</taxon>
        <taxon>Metazoa</taxon>
        <taxon>Cnidaria</taxon>
        <taxon>Hydrozoa</taxon>
        <taxon>Hydroidolina</taxon>
        <taxon>Anthoathecata</taxon>
        <taxon>Aplanulata</taxon>
        <taxon>Hydridae</taxon>
        <taxon>Hydra</taxon>
    </lineage>
</organism>
<evidence type="ECO:0000256" key="5">
    <source>
        <dbReference type="ARBA" id="ARBA00022968"/>
    </source>
</evidence>
<keyword evidence="7 9" id="KW-0333">Golgi apparatus</keyword>
<evidence type="ECO:0000256" key="2">
    <source>
        <dbReference type="ARBA" id="ARBA00009239"/>
    </source>
</evidence>
<keyword evidence="6 9" id="KW-1133">Transmembrane helix</keyword>
<proteinExistence type="inferred from homology"/>
<dbReference type="InterPro" id="IPR011658">
    <property type="entry name" value="PA14_dom"/>
</dbReference>
<dbReference type="SUPFAM" id="SSF56988">
    <property type="entry name" value="Anthrax protective antigen"/>
    <property type="match status" value="1"/>
</dbReference>
<evidence type="ECO:0000256" key="9">
    <source>
        <dbReference type="RuleBase" id="RU364016"/>
    </source>
</evidence>
<dbReference type="InterPro" id="IPR051227">
    <property type="entry name" value="CS_glycosyltransferase"/>
</dbReference>
<keyword evidence="5 9" id="KW-0735">Signal-anchor</keyword>
<gene>
    <name evidence="12" type="primary">LOC100210795</name>
</gene>
<keyword evidence="3 9" id="KW-0808">Transferase</keyword>
<dbReference type="Pfam" id="PF07691">
    <property type="entry name" value="PA14"/>
    <property type="match status" value="1"/>
</dbReference>
<dbReference type="SUPFAM" id="SSF53448">
    <property type="entry name" value="Nucleotide-diphospho-sugar transferases"/>
    <property type="match status" value="1"/>
</dbReference>
<dbReference type="PROSITE" id="PS51820">
    <property type="entry name" value="PA14"/>
    <property type="match status" value="1"/>
</dbReference>
<evidence type="ECO:0000256" key="4">
    <source>
        <dbReference type="ARBA" id="ARBA00022692"/>
    </source>
</evidence>
<reference evidence="12" key="1">
    <citation type="submission" date="2025-08" db="UniProtKB">
        <authorList>
            <consortium name="RefSeq"/>
        </authorList>
    </citation>
    <scope>IDENTIFICATION</scope>
</reference>
<feature type="domain" description="PA14" evidence="10">
    <location>
        <begin position="91"/>
        <end position="251"/>
    </location>
</feature>
<evidence type="ECO:0000259" key="10">
    <source>
        <dbReference type="PROSITE" id="PS51820"/>
    </source>
</evidence>
<sequence>MLYINTNKEKLLNIKKKEKNESRKMMPLLAVKKPYKKVIVLALVLSLLYISIIKIILKVPDDIKNNNVKYDEKPKGRHVMSIISNNENYATLKHSVNVHYWYYICGYTVEDLRSHPLFPYLPFHRDTIDSLHFKRSELQFGARIFGYIHPPIDGFYIFAISSNDCSELWLSSDTDPLNLELLAQVGGSAGNEWSYENQFDKYPQQKSMEIQLYAGKKYFFDVLWKQERAHGHIQVVWKNPIDSKFQPINGKYLSRYYDDTYIESGLVYLDHLKNDLSLPDLPSHIKMFSKEQNKKLKDRSKLYERDSAEFLLLPHIDFSEVADVLSTCDYHPSWIIEPNSEQSRNLGEYEGVHLPHYYNISTRVFPKDQTWNHTSECVGESLKPSHCQGNEVEDNGSVNWTVDKYMKTLRKKFHNRFKLHSIVNVENAYDSAKGNRFLIELALEDSNAMNQIRRLSVYVFRPLKSDNLCYPKNFQWNKNAMVHLILTVKNQGAWVQQYVESLSNIYAKTKDENFNLIIIDFESFDVNITELMKRSILPHWQVITQTGRFHKTSAIQNAINSIKEQDSIALQTDLHLEFPLNFIDDSRKHCVQGKMGYTPLLMRLACGRYIHNAAGFWEAFGYGIFGIFKSDWDYMGGMDVEKFQNKWGGEDWDFADRVIKSGLEIERLRVPYFFHYFHTKKGMWDNSF</sequence>
<evidence type="ECO:0000256" key="3">
    <source>
        <dbReference type="ARBA" id="ARBA00022679"/>
    </source>
</evidence>
<evidence type="ECO:0000256" key="6">
    <source>
        <dbReference type="ARBA" id="ARBA00022989"/>
    </source>
</evidence>
<dbReference type="RefSeq" id="XP_065665035.1">
    <property type="nucleotide sequence ID" value="XM_065808963.1"/>
</dbReference>
<dbReference type="PANTHER" id="PTHR12369:SF5">
    <property type="entry name" value="HEXOSYLTRANSFERASE"/>
    <property type="match status" value="1"/>
</dbReference>
<keyword evidence="11" id="KW-1185">Reference proteome</keyword>
<accession>A0ABM4CSZ3</accession>
<keyword evidence="8 9" id="KW-0472">Membrane</keyword>
<name>A0ABM4CSZ3_HYDVU</name>
<dbReference type="Proteomes" id="UP001652625">
    <property type="component" value="Chromosome 11"/>
</dbReference>
<dbReference type="Gene3D" id="3.90.550.10">
    <property type="entry name" value="Spore Coat Polysaccharide Biosynthesis Protein SpsA, Chain A"/>
    <property type="match status" value="1"/>
</dbReference>
<comment type="function">
    <text evidence="9">Transfers N-acetylgalactosamine (GalNAc) from UDP-GalNAc to N-acetylglucosamine-beta-benzyl with a beta-1,4-linkage to form N,N'-diacetyllactosediamine, GalNAc-beta-1,4-GlcNAc structures in N-linked glycans and probably O-linked glycans.</text>
</comment>
<evidence type="ECO:0000256" key="8">
    <source>
        <dbReference type="ARBA" id="ARBA00023136"/>
    </source>
</evidence>
<feature type="transmembrane region" description="Helical" evidence="9">
    <location>
        <begin position="38"/>
        <end position="57"/>
    </location>
</feature>
<evidence type="ECO:0000313" key="11">
    <source>
        <dbReference type="Proteomes" id="UP001652625"/>
    </source>
</evidence>
<dbReference type="SMART" id="SM00758">
    <property type="entry name" value="PA14"/>
    <property type="match status" value="1"/>
</dbReference>